<name>A0ABP8YDP6_9ACTN</name>
<organism evidence="1 2">
    <name type="scientific">Nocardioides endophyticus</name>
    <dbReference type="NCBI Taxonomy" id="1353775"/>
    <lineage>
        <taxon>Bacteria</taxon>
        <taxon>Bacillati</taxon>
        <taxon>Actinomycetota</taxon>
        <taxon>Actinomycetes</taxon>
        <taxon>Propionibacteriales</taxon>
        <taxon>Nocardioidaceae</taxon>
        <taxon>Nocardioides</taxon>
    </lineage>
</organism>
<evidence type="ECO:0000313" key="2">
    <source>
        <dbReference type="Proteomes" id="UP001499882"/>
    </source>
</evidence>
<proteinExistence type="predicted"/>
<dbReference type="Proteomes" id="UP001499882">
    <property type="component" value="Unassembled WGS sequence"/>
</dbReference>
<reference evidence="2" key="1">
    <citation type="journal article" date="2019" name="Int. J. Syst. Evol. Microbiol.">
        <title>The Global Catalogue of Microorganisms (GCM) 10K type strain sequencing project: providing services to taxonomists for standard genome sequencing and annotation.</title>
        <authorList>
            <consortium name="The Broad Institute Genomics Platform"/>
            <consortium name="The Broad Institute Genome Sequencing Center for Infectious Disease"/>
            <person name="Wu L."/>
            <person name="Ma J."/>
        </authorList>
    </citation>
    <scope>NUCLEOTIDE SEQUENCE [LARGE SCALE GENOMIC DNA]</scope>
    <source>
        <strain evidence="2">JCM 18532</strain>
    </source>
</reference>
<sequence length="117" mass="12688">MADMSAAVDEQQEVPEQALDHRGAIRALSKVRREAAATRLRIQQAEALLAGSRTSEGLEAELDSIREAGRVANHPLLVENVALRFGLPEELAEALKGDTRGELEAHARVLARFAPVN</sequence>
<protein>
    <recommendedName>
        <fullName evidence="3">DUF222 domain-containing protein</fullName>
    </recommendedName>
</protein>
<gene>
    <name evidence="1" type="ORF">GCM10023350_06380</name>
</gene>
<accession>A0ABP8YDP6</accession>
<keyword evidence="2" id="KW-1185">Reference proteome</keyword>
<dbReference type="RefSeq" id="WP_345525124.1">
    <property type="nucleotide sequence ID" value="NZ_BAABKN010000005.1"/>
</dbReference>
<dbReference type="EMBL" id="BAABKN010000005">
    <property type="protein sequence ID" value="GAA4726368.1"/>
    <property type="molecule type" value="Genomic_DNA"/>
</dbReference>
<evidence type="ECO:0000313" key="1">
    <source>
        <dbReference type="EMBL" id="GAA4726368.1"/>
    </source>
</evidence>
<evidence type="ECO:0008006" key="3">
    <source>
        <dbReference type="Google" id="ProtNLM"/>
    </source>
</evidence>
<comment type="caution">
    <text evidence="1">The sequence shown here is derived from an EMBL/GenBank/DDBJ whole genome shotgun (WGS) entry which is preliminary data.</text>
</comment>